<sequence>MNLRPKLMLAFIVLVVIPMIGLGIVSFLHSETLLEKKYSEQTEISLKAVGGNIGYFFKELDQLSDGNLTSSEVQDTLKYSSRVNKDDAGAIIAINQAEKEMKRILFQHPAVSYVVLYAMDGTMFQAFRNDPKTFRPIDFDTLKEHPLYAEALKLGGRPLWIGPYEQQGLTGVEPPLFTQMRLVKDMATFNDLGVMVTQYKTEEVYAMLKTFLNPSPGGPTDRYVILNRQGVILLDSGKELEGRNIGSYTSVNLEQTGHYSSARTNFKGEDSLVSAYSLNMNDWVLVSIKPWNSLTNENERFVQWIGMITLLCVLSAILFNVFFVSRVAKSIIRVVRKMRLVEQGMLDIRVPAQGKDETVLLASSFNSMIERIGSLLTEVRSEQERKQHAEMMLMQAQIKPHFLFNTLESINALAAQNDGQKIMLMVRRLSNLLRTSLHQSEELSVMQEIEHVRSYLEIQKYRFEDLFVYELDVPEEALEYTVLKLTLQPLVENSIQHGFEGIEYGTGVIQIKVEVEANQLVFTVKDNGVGMSEDALLKFNGSAGSTAITRSNGHGGGQAAELGERRGLGLGNVADRLRIHYGSGYGMTICSQKGWGTLIRCVIPKNRGGQT</sequence>
<dbReference type="PANTHER" id="PTHR34220">
    <property type="entry name" value="SENSOR HISTIDINE KINASE YPDA"/>
    <property type="match status" value="1"/>
</dbReference>
<organism evidence="11 12">
    <name type="scientific">Paenibacillus thailandensis</name>
    <dbReference type="NCBI Taxonomy" id="393250"/>
    <lineage>
        <taxon>Bacteria</taxon>
        <taxon>Bacillati</taxon>
        <taxon>Bacillota</taxon>
        <taxon>Bacilli</taxon>
        <taxon>Bacillales</taxon>
        <taxon>Paenibacillaceae</taxon>
        <taxon>Paenibacillus</taxon>
    </lineage>
</organism>
<dbReference type="GO" id="GO:0004673">
    <property type="term" value="F:protein histidine kinase activity"/>
    <property type="evidence" value="ECO:0007669"/>
    <property type="project" value="UniProtKB-EC"/>
</dbReference>
<dbReference type="SMART" id="SM00387">
    <property type="entry name" value="HATPase_c"/>
    <property type="match status" value="1"/>
</dbReference>
<keyword evidence="3" id="KW-0597">Phosphoprotein</keyword>
<evidence type="ECO:0000256" key="7">
    <source>
        <dbReference type="ARBA" id="ARBA00022989"/>
    </source>
</evidence>
<dbReference type="Pfam" id="PF06580">
    <property type="entry name" value="His_kinase"/>
    <property type="match status" value="1"/>
</dbReference>
<gene>
    <name evidence="11" type="ORF">ACFSW5_21410</name>
</gene>
<keyword evidence="7 9" id="KW-1133">Transmembrane helix</keyword>
<dbReference type="SMART" id="SM00304">
    <property type="entry name" value="HAMP"/>
    <property type="match status" value="1"/>
</dbReference>
<dbReference type="InterPro" id="IPR050640">
    <property type="entry name" value="Bact_2-comp_sensor_kinase"/>
</dbReference>
<evidence type="ECO:0000256" key="3">
    <source>
        <dbReference type="ARBA" id="ARBA00022553"/>
    </source>
</evidence>
<keyword evidence="4 11" id="KW-0808">Transferase</keyword>
<dbReference type="RefSeq" id="WP_379277689.1">
    <property type="nucleotide sequence ID" value="NZ_JBHUGT010000035.1"/>
</dbReference>
<feature type="transmembrane region" description="Helical" evidence="9">
    <location>
        <begin position="304"/>
        <end position="328"/>
    </location>
</feature>
<feature type="domain" description="HAMP" evidence="10">
    <location>
        <begin position="325"/>
        <end position="377"/>
    </location>
</feature>
<protein>
    <submittedName>
        <fullName evidence="11">Sensor histidine kinase</fullName>
        <ecNumber evidence="11">2.7.13.3</ecNumber>
    </submittedName>
</protein>
<dbReference type="Gene3D" id="6.10.340.10">
    <property type="match status" value="1"/>
</dbReference>
<evidence type="ECO:0000259" key="10">
    <source>
        <dbReference type="PROSITE" id="PS50885"/>
    </source>
</evidence>
<dbReference type="SUPFAM" id="SSF158472">
    <property type="entry name" value="HAMP domain-like"/>
    <property type="match status" value="1"/>
</dbReference>
<dbReference type="SUPFAM" id="SSF55874">
    <property type="entry name" value="ATPase domain of HSP90 chaperone/DNA topoisomerase II/histidine kinase"/>
    <property type="match status" value="1"/>
</dbReference>
<keyword evidence="2" id="KW-1003">Cell membrane</keyword>
<dbReference type="Proteomes" id="UP001597493">
    <property type="component" value="Unassembled WGS sequence"/>
</dbReference>
<evidence type="ECO:0000256" key="6">
    <source>
        <dbReference type="ARBA" id="ARBA00022777"/>
    </source>
</evidence>
<accession>A0ABW5R262</accession>
<evidence type="ECO:0000256" key="5">
    <source>
        <dbReference type="ARBA" id="ARBA00022692"/>
    </source>
</evidence>
<proteinExistence type="predicted"/>
<keyword evidence="5 9" id="KW-0812">Transmembrane</keyword>
<dbReference type="EC" id="2.7.13.3" evidence="11"/>
<dbReference type="CDD" id="cd06225">
    <property type="entry name" value="HAMP"/>
    <property type="match status" value="1"/>
</dbReference>
<evidence type="ECO:0000256" key="9">
    <source>
        <dbReference type="SAM" id="Phobius"/>
    </source>
</evidence>
<dbReference type="InterPro" id="IPR036890">
    <property type="entry name" value="HATPase_C_sf"/>
</dbReference>
<comment type="caution">
    <text evidence="11">The sequence shown here is derived from an EMBL/GenBank/DDBJ whole genome shotgun (WGS) entry which is preliminary data.</text>
</comment>
<keyword evidence="6 11" id="KW-0418">Kinase</keyword>
<dbReference type="Gene3D" id="3.30.565.10">
    <property type="entry name" value="Histidine kinase-like ATPase, C-terminal domain"/>
    <property type="match status" value="1"/>
</dbReference>
<dbReference type="InterPro" id="IPR003660">
    <property type="entry name" value="HAMP_dom"/>
</dbReference>
<dbReference type="InterPro" id="IPR033479">
    <property type="entry name" value="dCache_1"/>
</dbReference>
<evidence type="ECO:0000313" key="12">
    <source>
        <dbReference type="Proteomes" id="UP001597493"/>
    </source>
</evidence>
<comment type="subcellular location">
    <subcellularLocation>
        <location evidence="1">Cell membrane</location>
        <topology evidence="1">Multi-pass membrane protein</topology>
    </subcellularLocation>
</comment>
<reference evidence="12" key="1">
    <citation type="journal article" date="2019" name="Int. J. Syst. Evol. Microbiol.">
        <title>The Global Catalogue of Microorganisms (GCM) 10K type strain sequencing project: providing services to taxonomists for standard genome sequencing and annotation.</title>
        <authorList>
            <consortium name="The Broad Institute Genomics Platform"/>
            <consortium name="The Broad Institute Genome Sequencing Center for Infectious Disease"/>
            <person name="Wu L."/>
            <person name="Ma J."/>
        </authorList>
    </citation>
    <scope>NUCLEOTIDE SEQUENCE [LARGE SCALE GENOMIC DNA]</scope>
    <source>
        <strain evidence="12">TISTR 1827</strain>
    </source>
</reference>
<evidence type="ECO:0000313" key="11">
    <source>
        <dbReference type="EMBL" id="MFD2662817.1"/>
    </source>
</evidence>
<dbReference type="PROSITE" id="PS50885">
    <property type="entry name" value="HAMP"/>
    <property type="match status" value="1"/>
</dbReference>
<keyword evidence="12" id="KW-1185">Reference proteome</keyword>
<feature type="transmembrane region" description="Helical" evidence="9">
    <location>
        <begin position="7"/>
        <end position="28"/>
    </location>
</feature>
<evidence type="ECO:0000256" key="8">
    <source>
        <dbReference type="ARBA" id="ARBA00023136"/>
    </source>
</evidence>
<evidence type="ECO:0000256" key="1">
    <source>
        <dbReference type="ARBA" id="ARBA00004651"/>
    </source>
</evidence>
<name>A0ABW5R262_9BACL</name>
<dbReference type="InterPro" id="IPR010559">
    <property type="entry name" value="Sig_transdc_His_kin_internal"/>
</dbReference>
<dbReference type="Pfam" id="PF00672">
    <property type="entry name" value="HAMP"/>
    <property type="match status" value="1"/>
</dbReference>
<evidence type="ECO:0000256" key="4">
    <source>
        <dbReference type="ARBA" id="ARBA00022679"/>
    </source>
</evidence>
<dbReference type="Pfam" id="PF02743">
    <property type="entry name" value="dCache_1"/>
    <property type="match status" value="1"/>
</dbReference>
<dbReference type="InterPro" id="IPR003594">
    <property type="entry name" value="HATPase_dom"/>
</dbReference>
<evidence type="ECO:0000256" key="2">
    <source>
        <dbReference type="ARBA" id="ARBA00022475"/>
    </source>
</evidence>
<dbReference type="PANTHER" id="PTHR34220:SF7">
    <property type="entry name" value="SENSOR HISTIDINE KINASE YPDA"/>
    <property type="match status" value="1"/>
</dbReference>
<dbReference type="Pfam" id="PF02518">
    <property type="entry name" value="HATPase_c"/>
    <property type="match status" value="1"/>
</dbReference>
<keyword evidence="8 9" id="KW-0472">Membrane</keyword>
<dbReference type="EMBL" id="JBHUMY010000032">
    <property type="protein sequence ID" value="MFD2662817.1"/>
    <property type="molecule type" value="Genomic_DNA"/>
</dbReference>